<keyword evidence="3" id="KW-1185">Reference proteome</keyword>
<accession>A0A9P6BXB3</accession>
<proteinExistence type="predicted"/>
<dbReference type="EMBL" id="MU151867">
    <property type="protein sequence ID" value="KAF9441549.1"/>
    <property type="molecule type" value="Genomic_DNA"/>
</dbReference>
<dbReference type="AlphaFoldDB" id="A0A9P6BXB3"/>
<protein>
    <recommendedName>
        <fullName evidence="4">Secreted protein</fullName>
    </recommendedName>
</protein>
<feature type="signal peptide" evidence="1">
    <location>
        <begin position="1"/>
        <end position="32"/>
    </location>
</feature>
<name>A0A9P6BXB3_9AGAR</name>
<reference evidence="2" key="1">
    <citation type="submission" date="2020-11" db="EMBL/GenBank/DDBJ databases">
        <authorList>
            <consortium name="DOE Joint Genome Institute"/>
            <person name="Ahrendt S."/>
            <person name="Riley R."/>
            <person name="Andreopoulos W."/>
            <person name="Labutti K."/>
            <person name="Pangilinan J."/>
            <person name="Ruiz-Duenas F.J."/>
            <person name="Barrasa J.M."/>
            <person name="Sanchez-Garcia M."/>
            <person name="Camarero S."/>
            <person name="Miyauchi S."/>
            <person name="Serrano A."/>
            <person name="Linde D."/>
            <person name="Babiker R."/>
            <person name="Drula E."/>
            <person name="Ayuso-Fernandez I."/>
            <person name="Pacheco R."/>
            <person name="Padilla G."/>
            <person name="Ferreira P."/>
            <person name="Barriuso J."/>
            <person name="Kellner H."/>
            <person name="Castanera R."/>
            <person name="Alfaro M."/>
            <person name="Ramirez L."/>
            <person name="Pisabarro A.G."/>
            <person name="Kuo A."/>
            <person name="Tritt A."/>
            <person name="Lipzen A."/>
            <person name="He G."/>
            <person name="Yan M."/>
            <person name="Ng V."/>
            <person name="Cullen D."/>
            <person name="Martin F."/>
            <person name="Rosso M.-N."/>
            <person name="Henrissat B."/>
            <person name="Hibbett D."/>
            <person name="Martinez A.T."/>
            <person name="Grigoriev I.V."/>
        </authorList>
    </citation>
    <scope>NUCLEOTIDE SEQUENCE</scope>
    <source>
        <strain evidence="2">MF-IS2</strain>
    </source>
</reference>
<evidence type="ECO:0000256" key="1">
    <source>
        <dbReference type="SAM" id="SignalP"/>
    </source>
</evidence>
<organism evidence="2 3">
    <name type="scientific">Macrolepiota fuliginosa MF-IS2</name>
    <dbReference type="NCBI Taxonomy" id="1400762"/>
    <lineage>
        <taxon>Eukaryota</taxon>
        <taxon>Fungi</taxon>
        <taxon>Dikarya</taxon>
        <taxon>Basidiomycota</taxon>
        <taxon>Agaricomycotina</taxon>
        <taxon>Agaricomycetes</taxon>
        <taxon>Agaricomycetidae</taxon>
        <taxon>Agaricales</taxon>
        <taxon>Agaricineae</taxon>
        <taxon>Agaricaceae</taxon>
        <taxon>Macrolepiota</taxon>
    </lineage>
</organism>
<keyword evidence="1" id="KW-0732">Signal</keyword>
<comment type="caution">
    <text evidence="2">The sequence shown here is derived from an EMBL/GenBank/DDBJ whole genome shotgun (WGS) entry which is preliminary data.</text>
</comment>
<feature type="chain" id="PRO_5040407830" description="Secreted protein" evidence="1">
    <location>
        <begin position="33"/>
        <end position="67"/>
    </location>
</feature>
<evidence type="ECO:0008006" key="4">
    <source>
        <dbReference type="Google" id="ProtNLM"/>
    </source>
</evidence>
<evidence type="ECO:0000313" key="2">
    <source>
        <dbReference type="EMBL" id="KAF9441549.1"/>
    </source>
</evidence>
<sequence length="67" mass="7530">MLRLPCCPVVMLLCSFSFLFCHLLTVLECITADYITSTRMPYIPPQTISHRYITIDAGVLPSLLVVV</sequence>
<evidence type="ECO:0000313" key="3">
    <source>
        <dbReference type="Proteomes" id="UP000807342"/>
    </source>
</evidence>
<gene>
    <name evidence="2" type="ORF">P691DRAFT_568637</name>
</gene>
<dbReference type="Proteomes" id="UP000807342">
    <property type="component" value="Unassembled WGS sequence"/>
</dbReference>